<dbReference type="RefSeq" id="WP_091931792.1">
    <property type="nucleotide sequence ID" value="NZ_FOUJ01000001.1"/>
</dbReference>
<gene>
    <name evidence="2" type="ORF">SAMN04488696_0142</name>
</gene>
<organism evidence="2 3">
    <name type="scientific">Methanolobus profundi</name>
    <dbReference type="NCBI Taxonomy" id="487685"/>
    <lineage>
        <taxon>Archaea</taxon>
        <taxon>Methanobacteriati</taxon>
        <taxon>Methanobacteriota</taxon>
        <taxon>Stenosarchaea group</taxon>
        <taxon>Methanomicrobia</taxon>
        <taxon>Methanosarcinales</taxon>
        <taxon>Methanosarcinaceae</taxon>
        <taxon>Methanolobus</taxon>
    </lineage>
</organism>
<dbReference type="EMBL" id="FOUJ01000001">
    <property type="protein sequence ID" value="SFM16544.1"/>
    <property type="molecule type" value="Genomic_DNA"/>
</dbReference>
<sequence length="322" mass="36681">MGSHVNIVHSRPIIVISKCLGFANCRYDGQITSFPLMETMRPFVEFIDVCPECEIGLGVPREPILIVDDGSKRLIQPATGLDLTEKMNGFSRSYLERLDDFDGFILRSRSPSCGIGTTKVFPDKYSDEYLHREGNGLFAETVLSEYPDLPAIDEEKMADPFLRDHFLTRVFALASFRDASLSGKIHTLVEYHTRNKLLFMAYDKTLLSEMGDLAANRGNIPVEKVYERYLSLLLQMLSKPVGTGPVVNALMHAFGYFSRHMSAGEKFIFMQRLQKYREGNISIFELKEWFISKAEEFKVDYLLEQTFFCPYPAELSGSLEIV</sequence>
<proteinExistence type="predicted"/>
<dbReference type="Pfam" id="PF08349">
    <property type="entry name" value="DUF1722"/>
    <property type="match status" value="1"/>
</dbReference>
<dbReference type="PANTHER" id="PTHR30087">
    <property type="entry name" value="INNER MEMBRANE PROTEIN"/>
    <property type="match status" value="1"/>
</dbReference>
<dbReference type="AlphaFoldDB" id="A0A1I4NLZ0"/>
<dbReference type="Pfam" id="PF04463">
    <property type="entry name" value="2-thiour_desulf"/>
    <property type="match status" value="1"/>
</dbReference>
<dbReference type="InterPro" id="IPR007553">
    <property type="entry name" value="2-thiour_desulf"/>
</dbReference>
<evidence type="ECO:0000313" key="2">
    <source>
        <dbReference type="EMBL" id="SFM16544.1"/>
    </source>
</evidence>
<keyword evidence="3" id="KW-1185">Reference proteome</keyword>
<dbReference type="Proteomes" id="UP000198535">
    <property type="component" value="Unassembled WGS sequence"/>
</dbReference>
<accession>A0A1I4NLZ0</accession>
<dbReference type="OrthoDB" id="2675at2157"/>
<reference evidence="3" key="1">
    <citation type="submission" date="2016-10" db="EMBL/GenBank/DDBJ databases">
        <authorList>
            <person name="Varghese N."/>
            <person name="Submissions S."/>
        </authorList>
    </citation>
    <scope>NUCLEOTIDE SEQUENCE [LARGE SCALE GENOMIC DNA]</scope>
    <source>
        <strain evidence="3">Mob M</strain>
    </source>
</reference>
<evidence type="ECO:0000313" key="3">
    <source>
        <dbReference type="Proteomes" id="UP000198535"/>
    </source>
</evidence>
<name>A0A1I4NLZ0_9EURY</name>
<dbReference type="PANTHER" id="PTHR30087:SF0">
    <property type="entry name" value="INNER MEMBRANE PROTEIN"/>
    <property type="match status" value="1"/>
</dbReference>
<feature type="domain" description="DUF1722" evidence="1">
    <location>
        <begin position="196"/>
        <end position="312"/>
    </location>
</feature>
<dbReference type="InterPro" id="IPR013560">
    <property type="entry name" value="DUF1722"/>
</dbReference>
<protein>
    <submittedName>
        <fullName evidence="2">Uncharacterized conserved protein YbgA, DUF1722 family</fullName>
    </submittedName>
</protein>
<evidence type="ECO:0000259" key="1">
    <source>
        <dbReference type="Pfam" id="PF08349"/>
    </source>
</evidence>
<dbReference type="STRING" id="487685.SAMN04488696_0142"/>